<evidence type="ECO:0000313" key="2">
    <source>
        <dbReference type="EMBL" id="OOF76954.1"/>
    </source>
</evidence>
<comment type="caution">
    <text evidence="2">The sequence shown here is derived from an EMBL/GenBank/DDBJ whole genome shotgun (WGS) entry which is preliminary data.</text>
</comment>
<evidence type="ECO:0008006" key="4">
    <source>
        <dbReference type="Google" id="ProtNLM"/>
    </source>
</evidence>
<proteinExistence type="predicted"/>
<reference evidence="3" key="1">
    <citation type="submission" date="2016-10" db="EMBL/GenBank/DDBJ databases">
        <title>Rodentibacter gen. nov. and new species.</title>
        <authorList>
            <person name="Christensen H."/>
        </authorList>
    </citation>
    <scope>NUCLEOTIDE SEQUENCE [LARGE SCALE GENOMIC DNA]</scope>
    <source>
        <strain evidence="3">Ppn152</strain>
    </source>
</reference>
<protein>
    <recommendedName>
        <fullName evidence="4">Protein RcpB</fullName>
    </recommendedName>
</protein>
<dbReference type="InterPro" id="IPR031579">
    <property type="entry name" value="RcpB"/>
</dbReference>
<feature type="signal peptide" evidence="1">
    <location>
        <begin position="1"/>
        <end position="19"/>
    </location>
</feature>
<name>A0A1V3KH63_9PAST</name>
<feature type="chain" id="PRO_5012369697" description="Protein RcpB" evidence="1">
    <location>
        <begin position="20"/>
        <end position="162"/>
    </location>
</feature>
<gene>
    <name evidence="2" type="ORF">BKG96_09315</name>
</gene>
<dbReference type="Proteomes" id="UP000189114">
    <property type="component" value="Unassembled WGS sequence"/>
</dbReference>
<dbReference type="Pfam" id="PF16971">
    <property type="entry name" value="RcpB"/>
    <property type="match status" value="1"/>
</dbReference>
<sequence length="162" mass="18227">MKKIFTILLSLSASITAISAEAMIANELRNNADMPHQVDQYRMLIKRYALSDYAKATQRNLLQAVLSSMGRDRSKQVRLLWANKEAYQSAVEIRKVLLNRGIESQRIQLIANPNKVALYPLYAEVEQIVVEAANCPGKTIDNMLSKDGNCAVKSNSRVQLKF</sequence>
<evidence type="ECO:0000256" key="1">
    <source>
        <dbReference type="SAM" id="SignalP"/>
    </source>
</evidence>
<keyword evidence="1" id="KW-0732">Signal</keyword>
<accession>A0A1V3KH63</accession>
<dbReference type="RefSeq" id="WP_077587233.1">
    <property type="nucleotide sequence ID" value="NZ_MLAE01000058.1"/>
</dbReference>
<dbReference type="AlphaFoldDB" id="A0A1V3KH63"/>
<evidence type="ECO:0000313" key="3">
    <source>
        <dbReference type="Proteomes" id="UP000189114"/>
    </source>
</evidence>
<organism evidence="2 3">
    <name type="scientific">Rodentibacter caecimuris</name>
    <dbReference type="NCBI Taxonomy" id="1796644"/>
    <lineage>
        <taxon>Bacteria</taxon>
        <taxon>Pseudomonadati</taxon>
        <taxon>Pseudomonadota</taxon>
        <taxon>Gammaproteobacteria</taxon>
        <taxon>Pasteurellales</taxon>
        <taxon>Pasteurellaceae</taxon>
        <taxon>Rodentibacter</taxon>
    </lineage>
</organism>
<dbReference type="EMBL" id="MLAE01000058">
    <property type="protein sequence ID" value="OOF76954.1"/>
    <property type="molecule type" value="Genomic_DNA"/>
</dbReference>